<dbReference type="InterPro" id="IPR013594">
    <property type="entry name" value="Dynein_heavy_tail"/>
</dbReference>
<comment type="caution">
    <text evidence="3">The sequence shown here is derived from an EMBL/GenBank/DDBJ whole genome shotgun (WGS) entry which is preliminary data.</text>
</comment>
<keyword evidence="4" id="KW-1185">Reference proteome</keyword>
<reference evidence="3" key="1">
    <citation type="submission" date="2021-01" db="EMBL/GenBank/DDBJ databases">
        <authorList>
            <person name="Zahm M."/>
            <person name="Roques C."/>
            <person name="Cabau C."/>
            <person name="Klopp C."/>
            <person name="Donnadieu C."/>
            <person name="Jouanno E."/>
            <person name="Lampietro C."/>
            <person name="Louis A."/>
            <person name="Herpin A."/>
            <person name="Echchiki A."/>
            <person name="Berthelot C."/>
            <person name="Parey E."/>
            <person name="Roest-Crollius H."/>
            <person name="Braasch I."/>
            <person name="Postlethwait J."/>
            <person name="Bobe J."/>
            <person name="Montfort J."/>
            <person name="Bouchez O."/>
            <person name="Begum T."/>
            <person name="Mejri S."/>
            <person name="Adams A."/>
            <person name="Chen W.-J."/>
            <person name="Guiguen Y."/>
        </authorList>
    </citation>
    <scope>NUCLEOTIDE SEQUENCE</scope>
    <source>
        <tissue evidence="3">Blood</tissue>
    </source>
</reference>
<dbReference type="OrthoDB" id="286107at2759"/>
<dbReference type="InterPro" id="IPR026983">
    <property type="entry name" value="DHC"/>
</dbReference>
<organism evidence="3 4">
    <name type="scientific">Albula goreensis</name>
    <dbReference type="NCBI Taxonomy" id="1534307"/>
    <lineage>
        <taxon>Eukaryota</taxon>
        <taxon>Metazoa</taxon>
        <taxon>Chordata</taxon>
        <taxon>Craniata</taxon>
        <taxon>Vertebrata</taxon>
        <taxon>Euteleostomi</taxon>
        <taxon>Actinopterygii</taxon>
        <taxon>Neopterygii</taxon>
        <taxon>Teleostei</taxon>
        <taxon>Albuliformes</taxon>
        <taxon>Albulidae</taxon>
        <taxon>Albula</taxon>
    </lineage>
</organism>
<dbReference type="Pfam" id="PF08385">
    <property type="entry name" value="DHC_N1"/>
    <property type="match status" value="3"/>
</dbReference>
<dbReference type="GO" id="GO:0051959">
    <property type="term" value="F:dynein light intermediate chain binding"/>
    <property type="evidence" value="ECO:0007669"/>
    <property type="project" value="InterPro"/>
</dbReference>
<feature type="domain" description="Dynein heavy chain tail" evidence="2">
    <location>
        <begin position="349"/>
        <end position="628"/>
    </location>
</feature>
<evidence type="ECO:0000313" key="4">
    <source>
        <dbReference type="Proteomes" id="UP000829720"/>
    </source>
</evidence>
<proteinExistence type="predicted"/>
<protein>
    <recommendedName>
        <fullName evidence="2">Dynein heavy chain tail domain-containing protein</fullName>
    </recommendedName>
</protein>
<feature type="compositionally biased region" description="Basic and acidic residues" evidence="1">
    <location>
        <begin position="34"/>
        <end position="52"/>
    </location>
</feature>
<feature type="domain" description="Dynein heavy chain tail" evidence="2">
    <location>
        <begin position="690"/>
        <end position="784"/>
    </location>
</feature>
<feature type="compositionally biased region" description="Low complexity" evidence="1">
    <location>
        <begin position="94"/>
        <end position="107"/>
    </location>
</feature>
<dbReference type="PANTHER" id="PTHR46532:SF13">
    <property type="entry name" value="CYTOPLASMIC DYNEIN 1 HEAVY CHAIN 1"/>
    <property type="match status" value="1"/>
</dbReference>
<gene>
    <name evidence="3" type="ORF">AGOR_G00179320</name>
</gene>
<evidence type="ECO:0000256" key="1">
    <source>
        <dbReference type="SAM" id="MobiDB-lite"/>
    </source>
</evidence>
<feature type="region of interest" description="Disordered" evidence="1">
    <location>
        <begin position="1"/>
        <end position="111"/>
    </location>
</feature>
<sequence length="787" mass="89769">MSDDDRSDTGQEEPTGPQNKESGEEQEQQGSIDVAEKEPESGEEERRGENEPASHQPVSEEPDAPLINIQKVTEVKGHRRIGANKPRSTSHIVTSAMSSPSTATAASGKRTAVLSNEARREMAKQAKAAKDERRAMLDARHKYLITKLGHATSMAEAEVEEVLISDDKFSLIEEFFTPNGSKRLLFFYQEVKSRHSTHLSWSDAASAVMGQKKLFVTTGSAEGLVGMCLFFLRTTEKGITTANVSQEVNFGMLDCCSGNILQSLEKLVSQVMLPALKSQENWGAVKDGLKSVQIQDFLISVDKFVSSLSSAWQNIEGKFQLLPMEIEHNLDNLLGPSDYITAAGNSELVETLEGVTVRWVQQIEQVLTESEQMRKEVDDIGPSGELEHWKSRLATFNSLLDEIKSPQVKKVLGVLQVAKSKTLRRWKDLDGNITNAANEAKDNVKYLYTLEKFFSPLGKCTPTSILEHIPRLMNSIRMIYSISQYYNTSERMTSLFVKITNQMISTCKAYLCQGVTKIWDHDRQELLKRIKECIQLNEEYQLCFQHVREKLHENPNDKQFEFSENYIFGKFDTFCKRLEKIADITSTMESLSALQHLKIEGIEKIYVRYTTIVTSTKNKAYNVLDHRRLETERMLDLLLIFENVTGSQLDLMEKYMTVLQHYSRDLELVRKLYQKQRENPPTPRNMPPVPEMKKIIRSYNKMAAVLLEYELLYQRGWCRVVEVGRHALNASLLVRQPETKQLFVNLDPQVPELLHEARYMHRMGYQVPEVILNMCSNEAHLKGLHVQ</sequence>
<accession>A0A8T3CVW1</accession>
<evidence type="ECO:0000259" key="2">
    <source>
        <dbReference type="Pfam" id="PF08385"/>
    </source>
</evidence>
<dbReference type="GO" id="GO:0007018">
    <property type="term" value="P:microtubule-based movement"/>
    <property type="evidence" value="ECO:0007669"/>
    <property type="project" value="InterPro"/>
</dbReference>
<dbReference type="GO" id="GO:0005858">
    <property type="term" value="C:axonemal dynein complex"/>
    <property type="evidence" value="ECO:0007669"/>
    <property type="project" value="TreeGrafter"/>
</dbReference>
<name>A0A8T3CVW1_9TELE</name>
<dbReference type="Proteomes" id="UP000829720">
    <property type="component" value="Unassembled WGS sequence"/>
</dbReference>
<dbReference type="PANTHER" id="PTHR46532">
    <property type="entry name" value="MALE FERTILITY FACTOR KL5"/>
    <property type="match status" value="1"/>
</dbReference>
<dbReference type="EMBL" id="JAERUA010000016">
    <property type="protein sequence ID" value="KAI1889393.1"/>
    <property type="molecule type" value="Genomic_DNA"/>
</dbReference>
<dbReference type="GO" id="GO:0045505">
    <property type="term" value="F:dynein intermediate chain binding"/>
    <property type="evidence" value="ECO:0007669"/>
    <property type="project" value="InterPro"/>
</dbReference>
<feature type="domain" description="Dynein heavy chain tail" evidence="2">
    <location>
        <begin position="630"/>
        <end position="689"/>
    </location>
</feature>
<evidence type="ECO:0000313" key="3">
    <source>
        <dbReference type="EMBL" id="KAI1889393.1"/>
    </source>
</evidence>
<dbReference type="AlphaFoldDB" id="A0A8T3CVW1"/>